<feature type="domain" description="CUB" evidence="5">
    <location>
        <begin position="24"/>
        <end position="145"/>
    </location>
</feature>
<proteinExistence type="predicted"/>
<keyword evidence="7" id="KW-1185">Reference proteome</keyword>
<dbReference type="Pfam" id="PF00431">
    <property type="entry name" value="CUB"/>
    <property type="match status" value="2"/>
</dbReference>
<feature type="domain" description="CUB" evidence="5">
    <location>
        <begin position="153"/>
        <end position="265"/>
    </location>
</feature>
<dbReference type="PROSITE" id="PS01180">
    <property type="entry name" value="CUB"/>
    <property type="match status" value="2"/>
</dbReference>
<protein>
    <recommendedName>
        <fullName evidence="5">CUB domain-containing protein</fullName>
    </recommendedName>
</protein>
<dbReference type="SUPFAM" id="SSF49854">
    <property type="entry name" value="Spermadhesin, CUB domain"/>
    <property type="match status" value="2"/>
</dbReference>
<evidence type="ECO:0000313" key="6">
    <source>
        <dbReference type="EMBL" id="VDI60401.1"/>
    </source>
</evidence>
<evidence type="ECO:0000313" key="7">
    <source>
        <dbReference type="Proteomes" id="UP000596742"/>
    </source>
</evidence>
<dbReference type="CDD" id="cd00041">
    <property type="entry name" value="CUB"/>
    <property type="match status" value="2"/>
</dbReference>
<evidence type="ECO:0000256" key="4">
    <source>
        <dbReference type="SAM" id="SignalP"/>
    </source>
</evidence>
<dbReference type="InterPro" id="IPR035914">
    <property type="entry name" value="Sperma_CUB_dom_sf"/>
</dbReference>
<sequence length="292" mass="32317">MISVRYLLLFVFLSLTIYQVTAQCSGTSAEMIVGYRFTSITPPGYPNGYAGYLNCSWIARTQVQGDVLLIMSTENTVSCSGDTVNVHDGQNRFANTLGDNHCSDNGNVKTSGFIVTTAESAYIEFVSDGISAATEKGFDMKIISGHDFAGSACSSPVNLSATSNLQYITSPSFPESYTTNTDCQWIIQTTLGRVMLNLMFMDIEVEESCSYDYLNVTDEGYSLKLCEERYWSETKYVSNGTSITVDFHSDEQSTRRGFILSYQQTNLPCSYCTANITKPFYMLTFILAICLS</sequence>
<dbReference type="InterPro" id="IPR000859">
    <property type="entry name" value="CUB_dom"/>
</dbReference>
<dbReference type="Gene3D" id="2.60.120.290">
    <property type="entry name" value="Spermadhesin, CUB domain"/>
    <property type="match status" value="2"/>
</dbReference>
<dbReference type="PANTHER" id="PTHR24251">
    <property type="entry name" value="OVOCHYMASE-RELATED"/>
    <property type="match status" value="1"/>
</dbReference>
<comment type="caution">
    <text evidence="6">The sequence shown here is derived from an EMBL/GenBank/DDBJ whole genome shotgun (WGS) entry which is preliminary data.</text>
</comment>
<keyword evidence="1" id="KW-0677">Repeat</keyword>
<keyword evidence="4" id="KW-0732">Signal</keyword>
<dbReference type="SMART" id="SM00042">
    <property type="entry name" value="CUB"/>
    <property type="match status" value="2"/>
</dbReference>
<feature type="chain" id="PRO_5032780351" description="CUB domain-containing protein" evidence="4">
    <location>
        <begin position="23"/>
        <end position="292"/>
    </location>
</feature>
<accession>A0A8B6G8P5</accession>
<keyword evidence="2 3" id="KW-1015">Disulfide bond</keyword>
<evidence type="ECO:0000256" key="3">
    <source>
        <dbReference type="PROSITE-ProRule" id="PRU00059"/>
    </source>
</evidence>
<dbReference type="Proteomes" id="UP000596742">
    <property type="component" value="Unassembled WGS sequence"/>
</dbReference>
<feature type="disulfide bond" evidence="3">
    <location>
        <begin position="209"/>
        <end position="226"/>
    </location>
</feature>
<reference evidence="6" key="1">
    <citation type="submission" date="2018-11" db="EMBL/GenBank/DDBJ databases">
        <authorList>
            <person name="Alioto T."/>
            <person name="Alioto T."/>
        </authorList>
    </citation>
    <scope>NUCLEOTIDE SEQUENCE</scope>
</reference>
<evidence type="ECO:0000259" key="5">
    <source>
        <dbReference type="PROSITE" id="PS01180"/>
    </source>
</evidence>
<dbReference type="AlphaFoldDB" id="A0A8B6G8P5"/>
<feature type="signal peptide" evidence="4">
    <location>
        <begin position="1"/>
        <end position="22"/>
    </location>
</feature>
<name>A0A8B6G8P5_MYTGA</name>
<organism evidence="6 7">
    <name type="scientific">Mytilus galloprovincialis</name>
    <name type="common">Mediterranean mussel</name>
    <dbReference type="NCBI Taxonomy" id="29158"/>
    <lineage>
        <taxon>Eukaryota</taxon>
        <taxon>Metazoa</taxon>
        <taxon>Spiralia</taxon>
        <taxon>Lophotrochozoa</taxon>
        <taxon>Mollusca</taxon>
        <taxon>Bivalvia</taxon>
        <taxon>Autobranchia</taxon>
        <taxon>Pteriomorphia</taxon>
        <taxon>Mytilida</taxon>
        <taxon>Mytiloidea</taxon>
        <taxon>Mytilidae</taxon>
        <taxon>Mytilinae</taxon>
        <taxon>Mytilus</taxon>
    </lineage>
</organism>
<evidence type="ECO:0000256" key="2">
    <source>
        <dbReference type="ARBA" id="ARBA00023157"/>
    </source>
</evidence>
<comment type="caution">
    <text evidence="3">Lacks conserved residue(s) required for the propagation of feature annotation.</text>
</comment>
<dbReference type="EMBL" id="UYJE01008033">
    <property type="protein sequence ID" value="VDI60401.1"/>
    <property type="molecule type" value="Genomic_DNA"/>
</dbReference>
<evidence type="ECO:0000256" key="1">
    <source>
        <dbReference type="ARBA" id="ARBA00022737"/>
    </source>
</evidence>
<gene>
    <name evidence="6" type="ORF">MGAL_10B066837</name>
</gene>
<dbReference type="OrthoDB" id="6096086at2759"/>